<evidence type="ECO:0000256" key="3">
    <source>
        <dbReference type="ARBA" id="ARBA00023163"/>
    </source>
</evidence>
<dbReference type="OrthoDB" id="9799345at2"/>
<dbReference type="InterPro" id="IPR020449">
    <property type="entry name" value="Tscrpt_reg_AraC-type_HTH"/>
</dbReference>
<dbReference type="EMBL" id="FO203431">
    <property type="protein sequence ID" value="CCH89474.1"/>
    <property type="molecule type" value="Genomic_DNA"/>
</dbReference>
<dbReference type="InterPro" id="IPR009057">
    <property type="entry name" value="Homeodomain-like_sf"/>
</dbReference>
<dbReference type="PANTHER" id="PTHR46796">
    <property type="entry name" value="HTH-TYPE TRANSCRIPTIONAL ACTIVATOR RHAS-RELATED"/>
    <property type="match status" value="1"/>
</dbReference>
<dbReference type="KEGG" id="mmar:MODMU_4073"/>
<dbReference type="HOGENOM" id="CLU_049704_1_1_11"/>
<dbReference type="Proteomes" id="UP000006461">
    <property type="component" value="Chromosome"/>
</dbReference>
<accession>I4F1G1</accession>
<keyword evidence="6" id="KW-1185">Reference proteome</keyword>
<dbReference type="PROSITE" id="PS00041">
    <property type="entry name" value="HTH_ARAC_FAMILY_1"/>
    <property type="match status" value="1"/>
</dbReference>
<name>I4F1G1_MODI5</name>
<dbReference type="GO" id="GO:0043565">
    <property type="term" value="F:sequence-specific DNA binding"/>
    <property type="evidence" value="ECO:0007669"/>
    <property type="project" value="InterPro"/>
</dbReference>
<dbReference type="PROSITE" id="PS01124">
    <property type="entry name" value="HTH_ARAC_FAMILY_2"/>
    <property type="match status" value="1"/>
</dbReference>
<evidence type="ECO:0000259" key="4">
    <source>
        <dbReference type="PROSITE" id="PS01124"/>
    </source>
</evidence>
<evidence type="ECO:0000256" key="1">
    <source>
        <dbReference type="ARBA" id="ARBA00023015"/>
    </source>
</evidence>
<evidence type="ECO:0000313" key="6">
    <source>
        <dbReference type="Proteomes" id="UP000006461"/>
    </source>
</evidence>
<dbReference type="InterPro" id="IPR018062">
    <property type="entry name" value="HTH_AraC-typ_CS"/>
</dbReference>
<reference evidence="5 6" key="1">
    <citation type="journal article" date="2012" name="J. Bacteriol.">
        <title>Genome Sequence of Radiation-Resistant Modestobacter marinus Strain BC501, a Representative Actinobacterium That Thrives on Calcareous Stone Surfaces.</title>
        <authorList>
            <person name="Normand P."/>
            <person name="Gury J."/>
            <person name="Pujic P."/>
            <person name="Chouaia B."/>
            <person name="Crotti E."/>
            <person name="Brusetti L."/>
            <person name="Daffonchio D."/>
            <person name="Vacherie B."/>
            <person name="Barbe V."/>
            <person name="Medigue C."/>
            <person name="Calteau A."/>
            <person name="Ghodhbane-Gtari F."/>
            <person name="Essoussi I."/>
            <person name="Nouioui I."/>
            <person name="Abbassi-Ghozzi I."/>
            <person name="Gtari M."/>
        </authorList>
    </citation>
    <scope>NUCLEOTIDE SEQUENCE [LARGE SCALE GENOMIC DNA]</scope>
    <source>
        <strain evidence="6">BC 501</strain>
    </source>
</reference>
<gene>
    <name evidence="5" type="ordered locus">MODMU_4073</name>
</gene>
<protein>
    <submittedName>
        <fullName evidence="5">Transcriptional regulator, AraC family</fullName>
    </submittedName>
</protein>
<dbReference type="SMART" id="SM00342">
    <property type="entry name" value="HTH_ARAC"/>
    <property type="match status" value="1"/>
</dbReference>
<feature type="domain" description="HTH araC/xylS-type" evidence="4">
    <location>
        <begin position="212"/>
        <end position="313"/>
    </location>
</feature>
<keyword evidence="1" id="KW-0805">Transcription regulation</keyword>
<keyword evidence="2" id="KW-0238">DNA-binding</keyword>
<proteinExistence type="predicted"/>
<dbReference type="Gene3D" id="1.10.10.60">
    <property type="entry name" value="Homeodomain-like"/>
    <property type="match status" value="1"/>
</dbReference>
<organism evidence="5 6">
    <name type="scientific">Modestobacter italicus (strain DSM 44449 / CECT 9708 / BC 501)</name>
    <dbReference type="NCBI Taxonomy" id="2732864"/>
    <lineage>
        <taxon>Bacteria</taxon>
        <taxon>Bacillati</taxon>
        <taxon>Actinomycetota</taxon>
        <taxon>Actinomycetes</taxon>
        <taxon>Geodermatophilales</taxon>
        <taxon>Geodermatophilaceae</taxon>
        <taxon>Modestobacter</taxon>
    </lineage>
</organism>
<dbReference type="PANTHER" id="PTHR46796:SF6">
    <property type="entry name" value="ARAC SUBFAMILY"/>
    <property type="match status" value="1"/>
</dbReference>
<dbReference type="GO" id="GO:0003700">
    <property type="term" value="F:DNA-binding transcription factor activity"/>
    <property type="evidence" value="ECO:0007669"/>
    <property type="project" value="InterPro"/>
</dbReference>
<dbReference type="STRING" id="477641.MODMU_4073"/>
<evidence type="ECO:0000256" key="2">
    <source>
        <dbReference type="ARBA" id="ARBA00023125"/>
    </source>
</evidence>
<dbReference type="eggNOG" id="COG2207">
    <property type="taxonomic scope" value="Bacteria"/>
</dbReference>
<dbReference type="Pfam" id="PF12833">
    <property type="entry name" value="HTH_18"/>
    <property type="match status" value="1"/>
</dbReference>
<dbReference type="InterPro" id="IPR035418">
    <property type="entry name" value="AraC-bd_2"/>
</dbReference>
<keyword evidence="3" id="KW-0804">Transcription</keyword>
<dbReference type="OMA" id="ICVFHEL"/>
<dbReference type="InterPro" id="IPR018060">
    <property type="entry name" value="HTH_AraC"/>
</dbReference>
<dbReference type="SUPFAM" id="SSF46689">
    <property type="entry name" value="Homeodomain-like"/>
    <property type="match status" value="1"/>
</dbReference>
<dbReference type="InterPro" id="IPR050204">
    <property type="entry name" value="AraC_XylS_family_regulators"/>
</dbReference>
<sequence length="314" mass="33908">MLILDTAAVPLADRVEAFDAAMHQASVPCRVEQRTAPDELHAEMHLWSLGPGAVFTTRASPFRLVRTPRHVRLGGHWALAVSFQAQGRGEYAQLGHEQLVHGSQLMVVDMSAPYSFGCAVGGEARSFQLPYESLELAPDVVRRATPRLRASPLHGLVLAHLQRLCATVDDIAAQPGAAAVGAATVELVRALVVSAAGDVPGRAQVREQTLLTRVRVYADQRLTDPGLTPESIAAAHAVSVRQLYKVFAAAGISLEQWLIERRLAAAHAHLASPAGRRRTIAAVAHAHGFTDASHFSRRFAAAYGMTPRDYQRTH</sequence>
<dbReference type="Pfam" id="PF14525">
    <property type="entry name" value="AraC_binding_2"/>
    <property type="match status" value="1"/>
</dbReference>
<dbReference type="AlphaFoldDB" id="I4F1G1"/>
<evidence type="ECO:0000313" key="5">
    <source>
        <dbReference type="EMBL" id="CCH89474.1"/>
    </source>
</evidence>
<dbReference type="PRINTS" id="PR00032">
    <property type="entry name" value="HTHARAC"/>
</dbReference>